<protein>
    <submittedName>
        <fullName evidence="7">Sulfate permease, SulP family</fullName>
    </submittedName>
</protein>
<dbReference type="Pfam" id="PF01740">
    <property type="entry name" value="STAS"/>
    <property type="match status" value="1"/>
</dbReference>
<dbReference type="CDD" id="cd07042">
    <property type="entry name" value="STAS_SulP_like_sulfate_transporter"/>
    <property type="match status" value="1"/>
</dbReference>
<keyword evidence="4 5" id="KW-0472">Membrane</keyword>
<dbReference type="InterPro" id="IPR011547">
    <property type="entry name" value="SLC26A/SulP_dom"/>
</dbReference>
<evidence type="ECO:0000256" key="4">
    <source>
        <dbReference type="ARBA" id="ARBA00023136"/>
    </source>
</evidence>
<dbReference type="SUPFAM" id="SSF52091">
    <property type="entry name" value="SpoIIaa-like"/>
    <property type="match status" value="1"/>
</dbReference>
<evidence type="ECO:0000256" key="5">
    <source>
        <dbReference type="SAM" id="Phobius"/>
    </source>
</evidence>
<dbReference type="InterPro" id="IPR052706">
    <property type="entry name" value="Membrane-Transporter-like"/>
</dbReference>
<dbReference type="RefSeq" id="WP_091701108.1">
    <property type="nucleotide sequence ID" value="NZ_BMYN01000002.1"/>
</dbReference>
<feature type="transmembrane region" description="Helical" evidence="5">
    <location>
        <begin position="44"/>
        <end position="65"/>
    </location>
</feature>
<dbReference type="Proteomes" id="UP000199445">
    <property type="component" value="Unassembled WGS sequence"/>
</dbReference>
<evidence type="ECO:0000256" key="2">
    <source>
        <dbReference type="ARBA" id="ARBA00022692"/>
    </source>
</evidence>
<dbReference type="OrthoDB" id="9771198at2"/>
<evidence type="ECO:0000256" key="3">
    <source>
        <dbReference type="ARBA" id="ARBA00022989"/>
    </source>
</evidence>
<dbReference type="InterPro" id="IPR002645">
    <property type="entry name" value="STAS_dom"/>
</dbReference>
<feature type="transmembrane region" description="Helical" evidence="5">
    <location>
        <begin position="118"/>
        <end position="136"/>
    </location>
</feature>
<proteinExistence type="predicted"/>
<keyword evidence="3 5" id="KW-1133">Transmembrane helix</keyword>
<evidence type="ECO:0000313" key="8">
    <source>
        <dbReference type="Proteomes" id="UP000199445"/>
    </source>
</evidence>
<dbReference type="EMBL" id="FOSC01000002">
    <property type="protein sequence ID" value="SFJ34520.1"/>
    <property type="molecule type" value="Genomic_DNA"/>
</dbReference>
<dbReference type="PROSITE" id="PS50801">
    <property type="entry name" value="STAS"/>
    <property type="match status" value="1"/>
</dbReference>
<feature type="transmembrane region" description="Helical" evidence="5">
    <location>
        <begin position="291"/>
        <end position="311"/>
    </location>
</feature>
<feature type="transmembrane region" description="Helical" evidence="5">
    <location>
        <begin position="142"/>
        <end position="162"/>
    </location>
</feature>
<sequence>MLKSLQTNWFSNIRGDLLAGIVVALALIPEAIAFSIIAGVDPKVGLYASFCIAVVIAFVGGRPGMISAATGAMALLMVTLVKEHGLQYLLAATLLTGVFQIIAGYLKLGGLMRFVSRSVVTGFVNALAILIFMAQLPELTDVTWHVYAMTAAGLGIIYLFPYVPVVGKVLPSPLVCIVVLTGVAMAVGLDIRTVGDMGELPDTLPIFLWPDVPLNLETLMIILPYSLGLAVVGLLESMMTATIVDDLTDTTSDRNRECKGQGVANIGSGLLGGMAGCAMIGQSIINVKSGGRTRLSTLTAGVFLLIMVLVLDKWLVQIPMAALVAVMIMVSIGTFSWGSIKNLKEHPLSTNIVMVVTVVVVVATHNLAFGVLAGVLLAALFFANKVGHYMAVTSDYDKETDTRTYKVVGQVFFSSSEKFIEAFDFKEAVDNVVIDLSRAHFWDITAVGALDKAVIKFRREGADVEVLGLNEASATIVDRFGVHDKPDAADSLMGGH</sequence>
<feature type="transmembrane region" description="Helical" evidence="5">
    <location>
        <begin position="263"/>
        <end position="285"/>
    </location>
</feature>
<feature type="transmembrane region" description="Helical" evidence="5">
    <location>
        <begin position="17"/>
        <end position="37"/>
    </location>
</feature>
<dbReference type="GO" id="GO:0008271">
    <property type="term" value="F:secondary active sulfate transmembrane transporter activity"/>
    <property type="evidence" value="ECO:0007669"/>
    <property type="project" value="InterPro"/>
</dbReference>
<keyword evidence="2 5" id="KW-0812">Transmembrane</keyword>
<dbReference type="Gene3D" id="3.30.750.24">
    <property type="entry name" value="STAS domain"/>
    <property type="match status" value="1"/>
</dbReference>
<feature type="transmembrane region" description="Helical" evidence="5">
    <location>
        <begin position="174"/>
        <end position="194"/>
    </location>
</feature>
<evidence type="ECO:0000259" key="6">
    <source>
        <dbReference type="PROSITE" id="PS50801"/>
    </source>
</evidence>
<dbReference type="InterPro" id="IPR036513">
    <property type="entry name" value="STAS_dom_sf"/>
</dbReference>
<dbReference type="Pfam" id="PF00916">
    <property type="entry name" value="Sulfate_transp"/>
    <property type="match status" value="2"/>
</dbReference>
<dbReference type="AlphaFoldDB" id="A0A1I3QKZ2"/>
<gene>
    <name evidence="7" type="ORF">SAMN05216429_10248</name>
</gene>
<feature type="transmembrane region" description="Helical" evidence="5">
    <location>
        <begin position="318"/>
        <end position="340"/>
    </location>
</feature>
<dbReference type="GO" id="GO:0016020">
    <property type="term" value="C:membrane"/>
    <property type="evidence" value="ECO:0007669"/>
    <property type="project" value="UniProtKB-SubCell"/>
</dbReference>
<dbReference type="PANTHER" id="PTHR43310">
    <property type="entry name" value="SULFATE TRANSPORTER YBAR-RELATED"/>
    <property type="match status" value="1"/>
</dbReference>
<feature type="transmembrane region" description="Helical" evidence="5">
    <location>
        <begin position="214"/>
        <end position="235"/>
    </location>
</feature>
<organism evidence="7 8">
    <name type="scientific">Marinobacter persicus</name>
    <dbReference type="NCBI Taxonomy" id="930118"/>
    <lineage>
        <taxon>Bacteria</taxon>
        <taxon>Pseudomonadati</taxon>
        <taxon>Pseudomonadota</taxon>
        <taxon>Gammaproteobacteria</taxon>
        <taxon>Pseudomonadales</taxon>
        <taxon>Marinobacteraceae</taxon>
        <taxon>Marinobacter</taxon>
    </lineage>
</organism>
<accession>A0A1I3QKZ2</accession>
<feature type="domain" description="STAS" evidence="6">
    <location>
        <begin position="392"/>
        <end position="496"/>
    </location>
</feature>
<dbReference type="PROSITE" id="PS01130">
    <property type="entry name" value="SLC26A"/>
    <property type="match status" value="1"/>
</dbReference>
<keyword evidence="8" id="KW-1185">Reference proteome</keyword>
<feature type="transmembrane region" description="Helical" evidence="5">
    <location>
        <begin position="352"/>
        <end position="382"/>
    </location>
</feature>
<name>A0A1I3QKZ2_9GAMM</name>
<reference evidence="7 8" key="1">
    <citation type="submission" date="2016-10" db="EMBL/GenBank/DDBJ databases">
        <authorList>
            <person name="de Groot N.N."/>
        </authorList>
    </citation>
    <scope>NUCLEOTIDE SEQUENCE [LARGE SCALE GENOMIC DNA]</scope>
    <source>
        <strain evidence="7 8">IBRC-M 10445</strain>
    </source>
</reference>
<feature type="transmembrane region" description="Helical" evidence="5">
    <location>
        <begin position="85"/>
        <end position="106"/>
    </location>
</feature>
<comment type="subcellular location">
    <subcellularLocation>
        <location evidence="1">Membrane</location>
        <topology evidence="1">Multi-pass membrane protein</topology>
    </subcellularLocation>
</comment>
<dbReference type="PANTHER" id="PTHR43310:SF1">
    <property type="entry name" value="SULFATE TRANSPORTER YBAR-RELATED"/>
    <property type="match status" value="1"/>
</dbReference>
<evidence type="ECO:0000256" key="1">
    <source>
        <dbReference type="ARBA" id="ARBA00004141"/>
    </source>
</evidence>
<dbReference type="InterPro" id="IPR018045">
    <property type="entry name" value="S04_transporter_CS"/>
</dbReference>
<evidence type="ECO:0000313" key="7">
    <source>
        <dbReference type="EMBL" id="SFJ34520.1"/>
    </source>
</evidence>